<comment type="caution">
    <text evidence="3">The sequence shown here is derived from an EMBL/GenBank/DDBJ whole genome shotgun (WGS) entry which is preliminary data.</text>
</comment>
<evidence type="ECO:0000313" key="4">
    <source>
        <dbReference type="Proteomes" id="UP000460949"/>
    </source>
</evidence>
<name>A0A845DV68_9BACI</name>
<keyword evidence="1" id="KW-0547">Nucleotide-binding</keyword>
<dbReference type="InterPro" id="IPR026838">
    <property type="entry name" value="YheC/D"/>
</dbReference>
<organism evidence="3 4">
    <name type="scientific">Halobacillus litoralis</name>
    <dbReference type="NCBI Taxonomy" id="45668"/>
    <lineage>
        <taxon>Bacteria</taxon>
        <taxon>Bacillati</taxon>
        <taxon>Bacillota</taxon>
        <taxon>Bacilli</taxon>
        <taxon>Bacillales</taxon>
        <taxon>Bacillaceae</taxon>
        <taxon>Halobacillus</taxon>
    </lineage>
</organism>
<keyword evidence="1" id="KW-0067">ATP-binding</keyword>
<dbReference type="GO" id="GO:0046872">
    <property type="term" value="F:metal ion binding"/>
    <property type="evidence" value="ECO:0007669"/>
    <property type="project" value="InterPro"/>
</dbReference>
<proteinExistence type="predicted"/>
<evidence type="ECO:0000313" key="3">
    <source>
        <dbReference type="EMBL" id="MYL21561.1"/>
    </source>
</evidence>
<evidence type="ECO:0000256" key="1">
    <source>
        <dbReference type="PROSITE-ProRule" id="PRU00409"/>
    </source>
</evidence>
<dbReference type="Pfam" id="PF14398">
    <property type="entry name" value="ATPgrasp_YheCD"/>
    <property type="match status" value="1"/>
</dbReference>
<reference evidence="3 4" key="1">
    <citation type="submission" date="2019-11" db="EMBL/GenBank/DDBJ databases">
        <title>Genome sequences of 17 halophilic strains isolated from different environments.</title>
        <authorList>
            <person name="Furrow R.E."/>
        </authorList>
    </citation>
    <scope>NUCLEOTIDE SEQUENCE [LARGE SCALE GENOMIC DNA]</scope>
    <source>
        <strain evidence="3 4">22511_23_Filter</strain>
    </source>
</reference>
<dbReference type="SUPFAM" id="SSF56059">
    <property type="entry name" value="Glutathione synthetase ATP-binding domain-like"/>
    <property type="match status" value="1"/>
</dbReference>
<dbReference type="Proteomes" id="UP000460949">
    <property type="component" value="Unassembled WGS sequence"/>
</dbReference>
<dbReference type="RefSeq" id="WP_160839366.1">
    <property type="nucleotide sequence ID" value="NZ_WMET01000005.1"/>
</dbReference>
<dbReference type="GO" id="GO:0005524">
    <property type="term" value="F:ATP binding"/>
    <property type="evidence" value="ECO:0007669"/>
    <property type="project" value="UniProtKB-UniRule"/>
</dbReference>
<dbReference type="InterPro" id="IPR011761">
    <property type="entry name" value="ATP-grasp"/>
</dbReference>
<dbReference type="PROSITE" id="PS50975">
    <property type="entry name" value="ATP_GRASP"/>
    <property type="match status" value="1"/>
</dbReference>
<evidence type="ECO:0000259" key="2">
    <source>
        <dbReference type="PROSITE" id="PS50975"/>
    </source>
</evidence>
<accession>A0A845DV68</accession>
<sequence>MFIKTNPQLRQGSAAFPSFMKEALGVNGGDRLDVHLGLWKRNICVLYHDRIKEEVVEFSPDLLRGLSISEHIDFEWMRKRDGFHLGPVLGIVRGTSLENIRPGVLKIMRRWVVDYTALKGLVIVFPRNEVHAGAEVVTGYGFAGGDGFHAGTYPFPSAVFSRPSAGGERTYRLLDVLTSGRVFNRKGAGKWGFYCALRQDPATEKLVPHTEKYSTDARLVELLDHYSIVYWKRKYGAKGYGMIQMKKEENRYVVTRVLRGEQKKDIFSNTEQFKAYMSGIPDRNRGLIQQGVPYASEGKQVDFRAYVQKDPDSTWKVRGFVGRVARTGSVITNLRYTEKVMNGSDALQQIYKLGRKERKRLEKRVEAACLLAAERLDKAVGHFGDIALDFIINGDKEIYFLEVNANYGHTSLVRIGDAALKHSIYRSPLAYAKSLAGFSNENQPLL</sequence>
<protein>
    <recommendedName>
        <fullName evidence="2">ATP-grasp domain-containing protein</fullName>
    </recommendedName>
</protein>
<feature type="domain" description="ATP-grasp" evidence="2">
    <location>
        <begin position="373"/>
        <end position="433"/>
    </location>
</feature>
<gene>
    <name evidence="3" type="ORF">GLW04_16780</name>
</gene>
<dbReference type="Gene3D" id="3.30.470.20">
    <property type="entry name" value="ATP-grasp fold, B domain"/>
    <property type="match status" value="1"/>
</dbReference>
<dbReference type="AlphaFoldDB" id="A0A845DV68"/>
<dbReference type="EMBL" id="WMET01000005">
    <property type="protein sequence ID" value="MYL21561.1"/>
    <property type="molecule type" value="Genomic_DNA"/>
</dbReference>